<gene>
    <name evidence="1" type="ORF">Zm00014a_025177</name>
</gene>
<evidence type="ECO:0000313" key="2">
    <source>
        <dbReference type="Proteomes" id="UP000251960"/>
    </source>
</evidence>
<name>A0A3L6FMC8_MAIZE</name>
<accession>A0A3L6FMC8</accession>
<organism evidence="1 2">
    <name type="scientific">Zea mays</name>
    <name type="common">Maize</name>
    <dbReference type="NCBI Taxonomy" id="4577"/>
    <lineage>
        <taxon>Eukaryota</taxon>
        <taxon>Viridiplantae</taxon>
        <taxon>Streptophyta</taxon>
        <taxon>Embryophyta</taxon>
        <taxon>Tracheophyta</taxon>
        <taxon>Spermatophyta</taxon>
        <taxon>Magnoliopsida</taxon>
        <taxon>Liliopsida</taxon>
        <taxon>Poales</taxon>
        <taxon>Poaceae</taxon>
        <taxon>PACMAD clade</taxon>
        <taxon>Panicoideae</taxon>
        <taxon>Andropogonodae</taxon>
        <taxon>Andropogoneae</taxon>
        <taxon>Tripsacinae</taxon>
        <taxon>Zea</taxon>
    </lineage>
</organism>
<comment type="caution">
    <text evidence="1">The sequence shown here is derived from an EMBL/GenBank/DDBJ whole genome shotgun (WGS) entry which is preliminary data.</text>
</comment>
<reference evidence="1 2" key="1">
    <citation type="journal article" date="2018" name="Nat. Genet.">
        <title>Extensive intraspecific gene order and gene structural variations between Mo17 and other maize genomes.</title>
        <authorList>
            <person name="Sun S."/>
            <person name="Zhou Y."/>
            <person name="Chen J."/>
            <person name="Shi J."/>
            <person name="Zhao H."/>
            <person name="Zhao H."/>
            <person name="Song W."/>
            <person name="Zhang M."/>
            <person name="Cui Y."/>
            <person name="Dong X."/>
            <person name="Liu H."/>
            <person name="Ma X."/>
            <person name="Jiao Y."/>
            <person name="Wang B."/>
            <person name="Wei X."/>
            <person name="Stein J.C."/>
            <person name="Glaubitz J.C."/>
            <person name="Lu F."/>
            <person name="Yu G."/>
            <person name="Liang C."/>
            <person name="Fengler K."/>
            <person name="Li B."/>
            <person name="Rafalski A."/>
            <person name="Schnable P.S."/>
            <person name="Ware D.H."/>
            <person name="Buckler E.S."/>
            <person name="Lai J."/>
        </authorList>
    </citation>
    <scope>NUCLEOTIDE SEQUENCE [LARGE SCALE GENOMIC DNA]</scope>
    <source>
        <strain evidence="2">cv. Missouri 17</strain>
        <tissue evidence="1">Seedling</tissue>
    </source>
</reference>
<protein>
    <submittedName>
        <fullName evidence="1">Uncharacterized protein</fullName>
    </submittedName>
</protein>
<sequence>MDVLLNILEEAPAKEAQSLKSLDTHMTCEVCGNTCHSENNCPKTHLKEASFVNTRGLQ</sequence>
<dbReference type="EMBL" id="NCVQ01000004">
    <property type="protein sequence ID" value="PWZ34342.1"/>
    <property type="molecule type" value="Genomic_DNA"/>
</dbReference>
<dbReference type="AlphaFoldDB" id="A0A3L6FMC8"/>
<evidence type="ECO:0000313" key="1">
    <source>
        <dbReference type="EMBL" id="PWZ34342.1"/>
    </source>
</evidence>
<proteinExistence type="predicted"/>
<dbReference type="Proteomes" id="UP000251960">
    <property type="component" value="Chromosome 3"/>
</dbReference>